<comment type="caution">
    <text evidence="2">The sequence shown here is derived from an EMBL/GenBank/DDBJ whole genome shotgun (WGS) entry which is preliminary data.</text>
</comment>
<sequence length="126" mass="14074">MTVDVNVKRTCAFGNPDEVFSWYGACSHFCMLEGIRKPTSTGKVQRQSQNENFMDTWLNGRPKSSKPPTTTLRPSNTVISGRIVAENDNNHLDDDDDDEDLDTIDDINAFEAQHAITRPLKTLSTG</sequence>
<feature type="compositionally biased region" description="Polar residues" evidence="1">
    <location>
        <begin position="66"/>
        <end position="75"/>
    </location>
</feature>
<name>A0ABR4HS70_9EURO</name>
<proteinExistence type="predicted"/>
<accession>A0ABR4HS70</accession>
<gene>
    <name evidence="2" type="ORF">BDW59DRAFT_165651</name>
</gene>
<feature type="region of interest" description="Disordered" evidence="1">
    <location>
        <begin position="54"/>
        <end position="75"/>
    </location>
</feature>
<dbReference type="Proteomes" id="UP001610335">
    <property type="component" value="Unassembled WGS sequence"/>
</dbReference>
<protein>
    <submittedName>
        <fullName evidence="2">Uncharacterized protein</fullName>
    </submittedName>
</protein>
<reference evidence="2 3" key="1">
    <citation type="submission" date="2024-07" db="EMBL/GenBank/DDBJ databases">
        <title>Section-level genome sequencing and comparative genomics of Aspergillus sections Usti and Cavernicolus.</title>
        <authorList>
            <consortium name="Lawrence Berkeley National Laboratory"/>
            <person name="Nybo J.L."/>
            <person name="Vesth T.C."/>
            <person name="Theobald S."/>
            <person name="Frisvad J.C."/>
            <person name="Larsen T.O."/>
            <person name="Kjaerboelling I."/>
            <person name="Rothschild-Mancinelli K."/>
            <person name="Lyhne E.K."/>
            <person name="Kogle M.E."/>
            <person name="Barry K."/>
            <person name="Clum A."/>
            <person name="Na H."/>
            <person name="Ledsgaard L."/>
            <person name="Lin J."/>
            <person name="Lipzen A."/>
            <person name="Kuo A."/>
            <person name="Riley R."/>
            <person name="Mondo S."/>
            <person name="LaButti K."/>
            <person name="Haridas S."/>
            <person name="Pangalinan J."/>
            <person name="Salamov A.A."/>
            <person name="Simmons B.A."/>
            <person name="Magnuson J.K."/>
            <person name="Chen J."/>
            <person name="Drula E."/>
            <person name="Henrissat B."/>
            <person name="Wiebenga A."/>
            <person name="Lubbers R.J."/>
            <person name="Gomes A.C."/>
            <person name="Makela M.R."/>
            <person name="Stajich J."/>
            <person name="Grigoriev I.V."/>
            <person name="Mortensen U.H."/>
            <person name="De vries R.P."/>
            <person name="Baker S.E."/>
            <person name="Andersen M.R."/>
        </authorList>
    </citation>
    <scope>NUCLEOTIDE SEQUENCE [LARGE SCALE GENOMIC DNA]</scope>
    <source>
        <strain evidence="2 3">CBS 600.67</strain>
    </source>
</reference>
<keyword evidence="3" id="KW-1185">Reference proteome</keyword>
<dbReference type="EMBL" id="JBFXLS010000086">
    <property type="protein sequence ID" value="KAL2818207.1"/>
    <property type="molecule type" value="Genomic_DNA"/>
</dbReference>
<evidence type="ECO:0000313" key="2">
    <source>
        <dbReference type="EMBL" id="KAL2818207.1"/>
    </source>
</evidence>
<evidence type="ECO:0000256" key="1">
    <source>
        <dbReference type="SAM" id="MobiDB-lite"/>
    </source>
</evidence>
<organism evidence="2 3">
    <name type="scientific">Aspergillus cavernicola</name>
    <dbReference type="NCBI Taxonomy" id="176166"/>
    <lineage>
        <taxon>Eukaryota</taxon>
        <taxon>Fungi</taxon>
        <taxon>Dikarya</taxon>
        <taxon>Ascomycota</taxon>
        <taxon>Pezizomycotina</taxon>
        <taxon>Eurotiomycetes</taxon>
        <taxon>Eurotiomycetidae</taxon>
        <taxon>Eurotiales</taxon>
        <taxon>Aspergillaceae</taxon>
        <taxon>Aspergillus</taxon>
        <taxon>Aspergillus subgen. Nidulantes</taxon>
    </lineage>
</organism>
<evidence type="ECO:0000313" key="3">
    <source>
        <dbReference type="Proteomes" id="UP001610335"/>
    </source>
</evidence>